<evidence type="ECO:0000313" key="4">
    <source>
        <dbReference type="Proteomes" id="UP000436088"/>
    </source>
</evidence>
<dbReference type="InterPro" id="IPR012337">
    <property type="entry name" value="RNaseH-like_sf"/>
</dbReference>
<dbReference type="InterPro" id="IPR044730">
    <property type="entry name" value="RNase_H-like_dom_plant"/>
</dbReference>
<dbReference type="Pfam" id="PF13966">
    <property type="entry name" value="zf-RVT"/>
    <property type="match status" value="1"/>
</dbReference>
<dbReference type="AlphaFoldDB" id="A0A6A3CB04"/>
<dbReference type="InterPro" id="IPR036397">
    <property type="entry name" value="RNaseH_sf"/>
</dbReference>
<dbReference type="EMBL" id="VEPZ02000399">
    <property type="protein sequence ID" value="KAE8725926.1"/>
    <property type="molecule type" value="Genomic_DNA"/>
</dbReference>
<feature type="domain" description="RNase H type-1" evidence="1">
    <location>
        <begin position="223"/>
        <end position="307"/>
    </location>
</feature>
<gene>
    <name evidence="3" type="ORF">F3Y22_tig00008013pilonHSYRG00235</name>
</gene>
<sequence>MGAVSWPLRQWALHPNAIDQNISISDLIVDSDSCHWRWSPKLCFNVASAYECLAGNNWNDRSADRKSVWSLQVPQRIRLFVWKALHGQLMTQLERAQRRLTSDPSCPICKSGPETLPHTFRDCPAVQGIWSRFFAPDDSEFYQSQFQNWLLRNLNSRTSASHNGIPWCILFSTFLRLLWKRRNDYVFSSETWPLGDLFNCAIVGQNLECIAWSKLPAQWLSLNTDGAVDMVNGSSSIGGVIGSCDGSWLSGFNKYIGISTPLQTELWGIFIGLQVAWSLGVEFLQVQVDNSEAVNLVNDLNAERSRFPLVRSFADLRNHCWAT</sequence>
<organism evidence="3 4">
    <name type="scientific">Hibiscus syriacus</name>
    <name type="common">Rose of Sharon</name>
    <dbReference type="NCBI Taxonomy" id="106335"/>
    <lineage>
        <taxon>Eukaryota</taxon>
        <taxon>Viridiplantae</taxon>
        <taxon>Streptophyta</taxon>
        <taxon>Embryophyta</taxon>
        <taxon>Tracheophyta</taxon>
        <taxon>Spermatophyta</taxon>
        <taxon>Magnoliopsida</taxon>
        <taxon>eudicotyledons</taxon>
        <taxon>Gunneridae</taxon>
        <taxon>Pentapetalae</taxon>
        <taxon>rosids</taxon>
        <taxon>malvids</taxon>
        <taxon>Malvales</taxon>
        <taxon>Malvaceae</taxon>
        <taxon>Malvoideae</taxon>
        <taxon>Hibiscus</taxon>
    </lineage>
</organism>
<dbReference type="InterPro" id="IPR026960">
    <property type="entry name" value="RVT-Znf"/>
</dbReference>
<feature type="domain" description="Reverse transcriptase zinc-binding" evidence="2">
    <location>
        <begin position="44"/>
        <end position="130"/>
    </location>
</feature>
<dbReference type="InterPro" id="IPR053151">
    <property type="entry name" value="RNase_H-like"/>
</dbReference>
<proteinExistence type="predicted"/>
<evidence type="ECO:0000313" key="3">
    <source>
        <dbReference type="EMBL" id="KAE8725926.1"/>
    </source>
</evidence>
<dbReference type="PANTHER" id="PTHR47723:SF19">
    <property type="entry name" value="POLYNUCLEOTIDYL TRANSFERASE, RIBONUCLEASE H-LIKE SUPERFAMILY PROTEIN"/>
    <property type="match status" value="1"/>
</dbReference>
<comment type="caution">
    <text evidence="3">The sequence shown here is derived from an EMBL/GenBank/DDBJ whole genome shotgun (WGS) entry which is preliminary data.</text>
</comment>
<accession>A0A6A3CB04</accession>
<dbReference type="Gene3D" id="3.30.420.10">
    <property type="entry name" value="Ribonuclease H-like superfamily/Ribonuclease H"/>
    <property type="match status" value="1"/>
</dbReference>
<dbReference type="CDD" id="cd06222">
    <property type="entry name" value="RNase_H_like"/>
    <property type="match status" value="1"/>
</dbReference>
<reference evidence="3" key="1">
    <citation type="submission" date="2019-09" db="EMBL/GenBank/DDBJ databases">
        <title>Draft genome information of white flower Hibiscus syriacus.</title>
        <authorList>
            <person name="Kim Y.-M."/>
        </authorList>
    </citation>
    <scope>NUCLEOTIDE SEQUENCE [LARGE SCALE GENOMIC DNA]</scope>
    <source>
        <strain evidence="3">YM2019G1</strain>
    </source>
</reference>
<dbReference type="Pfam" id="PF13456">
    <property type="entry name" value="RVT_3"/>
    <property type="match status" value="1"/>
</dbReference>
<evidence type="ECO:0008006" key="5">
    <source>
        <dbReference type="Google" id="ProtNLM"/>
    </source>
</evidence>
<evidence type="ECO:0000259" key="1">
    <source>
        <dbReference type="Pfam" id="PF13456"/>
    </source>
</evidence>
<evidence type="ECO:0000259" key="2">
    <source>
        <dbReference type="Pfam" id="PF13966"/>
    </source>
</evidence>
<dbReference type="GO" id="GO:0004523">
    <property type="term" value="F:RNA-DNA hybrid ribonuclease activity"/>
    <property type="evidence" value="ECO:0007669"/>
    <property type="project" value="InterPro"/>
</dbReference>
<dbReference type="PANTHER" id="PTHR47723">
    <property type="entry name" value="OS05G0353850 PROTEIN"/>
    <property type="match status" value="1"/>
</dbReference>
<dbReference type="Proteomes" id="UP000436088">
    <property type="component" value="Unassembled WGS sequence"/>
</dbReference>
<keyword evidence="4" id="KW-1185">Reference proteome</keyword>
<dbReference type="SUPFAM" id="SSF53098">
    <property type="entry name" value="Ribonuclease H-like"/>
    <property type="match status" value="1"/>
</dbReference>
<protein>
    <recommendedName>
        <fullName evidence="5">RNase H type-1 domain-containing protein</fullName>
    </recommendedName>
</protein>
<dbReference type="GO" id="GO:0003676">
    <property type="term" value="F:nucleic acid binding"/>
    <property type="evidence" value="ECO:0007669"/>
    <property type="project" value="InterPro"/>
</dbReference>
<dbReference type="InterPro" id="IPR002156">
    <property type="entry name" value="RNaseH_domain"/>
</dbReference>
<name>A0A6A3CB04_HIBSY</name>